<keyword evidence="5" id="KW-1003">Cell membrane</keyword>
<dbReference type="PRINTS" id="PR00169">
    <property type="entry name" value="KCHANNEL"/>
</dbReference>
<feature type="transmembrane region" description="Helical" evidence="29">
    <location>
        <begin position="149"/>
        <end position="167"/>
    </location>
</feature>
<feature type="domain" description="RCK N-terminal" evidence="30">
    <location>
        <begin position="377"/>
        <end position="519"/>
    </location>
</feature>
<keyword evidence="15" id="KW-0406">Ion transport</keyword>
<comment type="similarity">
    <text evidence="2">Belongs to the potassium channel family. Calcium-activated (TC 1.A.1.3) subfamily. KCa1.1/KCNMA1 sub-subfamily.</text>
</comment>
<evidence type="ECO:0000256" key="3">
    <source>
        <dbReference type="ARBA" id="ARBA00018044"/>
    </source>
</evidence>
<dbReference type="Gene3D" id="1.10.287.70">
    <property type="match status" value="1"/>
</dbReference>
<feature type="transmembrane region" description="Helical" evidence="29">
    <location>
        <begin position="270"/>
        <end position="291"/>
    </location>
</feature>
<evidence type="ECO:0000256" key="17">
    <source>
        <dbReference type="ARBA" id="ARBA00023303"/>
    </source>
</evidence>
<keyword evidence="17 32" id="KW-0407">Ion channel</keyword>
<evidence type="ECO:0000256" key="11">
    <source>
        <dbReference type="ARBA" id="ARBA00022842"/>
    </source>
</evidence>
<dbReference type="GO" id="GO:0045211">
    <property type="term" value="C:postsynaptic membrane"/>
    <property type="evidence" value="ECO:0007669"/>
    <property type="project" value="TreeGrafter"/>
</dbReference>
<evidence type="ECO:0000256" key="23">
    <source>
        <dbReference type="ARBA" id="ARBA00030652"/>
    </source>
</evidence>
<evidence type="ECO:0000256" key="1">
    <source>
        <dbReference type="ARBA" id="ARBA00004651"/>
    </source>
</evidence>
<keyword evidence="7 29" id="KW-0812">Transmembrane</keyword>
<evidence type="ECO:0000313" key="32">
    <source>
        <dbReference type="RefSeq" id="XP_029306393.1"/>
    </source>
</evidence>
<keyword evidence="9" id="KW-0631">Potassium channel</keyword>
<name>A0A6J2R6M2_COTGO</name>
<comment type="catalytic activity">
    <reaction evidence="27">
        <text>K(+)(in) = K(+)(out)</text>
        <dbReference type="Rhea" id="RHEA:29463"/>
        <dbReference type="ChEBI" id="CHEBI:29103"/>
    </reaction>
</comment>
<feature type="compositionally biased region" description="Low complexity" evidence="28">
    <location>
        <begin position="1101"/>
        <end position="1121"/>
    </location>
</feature>
<feature type="transmembrane region" description="Helical" evidence="29">
    <location>
        <begin position="187"/>
        <end position="205"/>
    </location>
</feature>
<evidence type="ECO:0000256" key="4">
    <source>
        <dbReference type="ARBA" id="ARBA00022448"/>
    </source>
</evidence>
<keyword evidence="6" id="KW-0633">Potassium transport</keyword>
<keyword evidence="11" id="KW-0460">Magnesium</keyword>
<evidence type="ECO:0000256" key="24">
    <source>
        <dbReference type="ARBA" id="ARBA00031597"/>
    </source>
</evidence>
<evidence type="ECO:0000256" key="16">
    <source>
        <dbReference type="ARBA" id="ARBA00023136"/>
    </source>
</evidence>
<evidence type="ECO:0000256" key="6">
    <source>
        <dbReference type="ARBA" id="ARBA00022538"/>
    </source>
</evidence>
<keyword evidence="16 29" id="KW-0472">Membrane</keyword>
<evidence type="ECO:0000256" key="9">
    <source>
        <dbReference type="ARBA" id="ARBA00022826"/>
    </source>
</evidence>
<evidence type="ECO:0000256" key="28">
    <source>
        <dbReference type="SAM" id="MobiDB-lite"/>
    </source>
</evidence>
<dbReference type="GO" id="GO:0046872">
    <property type="term" value="F:metal ion binding"/>
    <property type="evidence" value="ECO:0007669"/>
    <property type="project" value="UniProtKB-KW"/>
</dbReference>
<dbReference type="AlphaFoldDB" id="A0A6J2R6M2"/>
<reference evidence="32" key="1">
    <citation type="submission" date="2025-08" db="UniProtKB">
        <authorList>
            <consortium name="RefSeq"/>
        </authorList>
    </citation>
    <scope>IDENTIFICATION</scope>
</reference>
<dbReference type="FunFam" id="3.40.50.720:FF:000098">
    <property type="entry name" value="calcium-activated potassium channel subunit alpha-1 isoform X3"/>
    <property type="match status" value="1"/>
</dbReference>
<evidence type="ECO:0000256" key="14">
    <source>
        <dbReference type="ARBA" id="ARBA00022989"/>
    </source>
</evidence>
<dbReference type="FunFam" id="1.10.287.70:FF:000015">
    <property type="entry name" value="Calcium-activated potassium channel subunit alpha-1 isoform X7"/>
    <property type="match status" value="1"/>
</dbReference>
<feature type="region of interest" description="Disordered" evidence="28">
    <location>
        <begin position="1098"/>
        <end position="1163"/>
    </location>
</feature>
<dbReference type="PRINTS" id="PR01449">
    <property type="entry name" value="BKCHANNELA"/>
</dbReference>
<gene>
    <name evidence="32" type="primary">LOC115020475</name>
</gene>
<feature type="region of interest" description="Disordered" evidence="28">
    <location>
        <begin position="1"/>
        <end position="20"/>
    </location>
</feature>
<evidence type="ECO:0000256" key="20">
    <source>
        <dbReference type="ARBA" id="ARBA00030288"/>
    </source>
</evidence>
<evidence type="ECO:0000256" key="5">
    <source>
        <dbReference type="ARBA" id="ARBA00022475"/>
    </source>
</evidence>
<dbReference type="GO" id="GO:0034702">
    <property type="term" value="C:monoatomic ion channel complex"/>
    <property type="evidence" value="ECO:0007669"/>
    <property type="project" value="UniProtKB-KW"/>
</dbReference>
<keyword evidence="4" id="KW-0813">Transport</keyword>
<keyword evidence="14 29" id="KW-1133">Transmembrane helix</keyword>
<feature type="region of interest" description="Disordered" evidence="28">
    <location>
        <begin position="669"/>
        <end position="694"/>
    </location>
</feature>
<keyword evidence="10" id="KW-0106">Calcium</keyword>
<dbReference type="Pfam" id="PF22614">
    <property type="entry name" value="Slo-like_RCK"/>
    <property type="match status" value="2"/>
</dbReference>
<dbReference type="Pfam" id="PF21014">
    <property type="entry name" value="Slowpoke_C"/>
    <property type="match status" value="1"/>
</dbReference>
<evidence type="ECO:0000256" key="26">
    <source>
        <dbReference type="ARBA" id="ARBA00033447"/>
    </source>
</evidence>
<dbReference type="PANTHER" id="PTHR10027">
    <property type="entry name" value="CALCIUM-ACTIVATED POTASSIUM CHANNEL ALPHA CHAIN"/>
    <property type="match status" value="1"/>
</dbReference>
<evidence type="ECO:0000256" key="22">
    <source>
        <dbReference type="ARBA" id="ARBA00030518"/>
    </source>
</evidence>
<dbReference type="Pfam" id="PF03493">
    <property type="entry name" value="BK_channel_a"/>
    <property type="match status" value="1"/>
</dbReference>
<evidence type="ECO:0000256" key="8">
    <source>
        <dbReference type="ARBA" id="ARBA00022723"/>
    </source>
</evidence>
<evidence type="ECO:0000256" key="19">
    <source>
        <dbReference type="ARBA" id="ARBA00029583"/>
    </source>
</evidence>
<evidence type="ECO:0000256" key="15">
    <source>
        <dbReference type="ARBA" id="ARBA00023065"/>
    </source>
</evidence>
<evidence type="ECO:0000313" key="31">
    <source>
        <dbReference type="Proteomes" id="UP000504630"/>
    </source>
</evidence>
<dbReference type="InterPro" id="IPR047871">
    <property type="entry name" value="K_chnl_Slo-like"/>
</dbReference>
<keyword evidence="31" id="KW-1185">Reference proteome</keyword>
<dbReference type="InterPro" id="IPR003929">
    <property type="entry name" value="K_chnl_BK_asu"/>
</dbReference>
<evidence type="ECO:0000256" key="18">
    <source>
        <dbReference type="ARBA" id="ARBA00029579"/>
    </source>
</evidence>
<keyword evidence="13" id="KW-0630">Potassium</keyword>
<accession>A0A6J2R6M2</accession>
<feature type="transmembrane region" description="Helical" evidence="29">
    <location>
        <begin position="337"/>
        <end position="355"/>
    </location>
</feature>
<keyword evidence="8" id="KW-0479">Metal-binding</keyword>
<dbReference type="InterPro" id="IPR005821">
    <property type="entry name" value="Ion_trans_dom"/>
</dbReference>
<dbReference type="Gene3D" id="3.40.50.720">
    <property type="entry name" value="NAD(P)-binding Rossmann-like Domain"/>
    <property type="match status" value="2"/>
</dbReference>
<dbReference type="PANTHER" id="PTHR10027:SF33">
    <property type="entry name" value="CALCIUM-ACTIVATED POTASSIUM CHANNEL SUBUNIT ALPHA-1-RELATED"/>
    <property type="match status" value="1"/>
</dbReference>
<evidence type="ECO:0000256" key="27">
    <source>
        <dbReference type="ARBA" id="ARBA00034430"/>
    </source>
</evidence>
<dbReference type="PROSITE" id="PS51201">
    <property type="entry name" value="RCK_N"/>
    <property type="match status" value="2"/>
</dbReference>
<dbReference type="InterPro" id="IPR003148">
    <property type="entry name" value="RCK_N"/>
</dbReference>
<feature type="compositionally biased region" description="Basic and acidic residues" evidence="28">
    <location>
        <begin position="1133"/>
        <end position="1142"/>
    </location>
</feature>
<evidence type="ECO:0000256" key="29">
    <source>
        <dbReference type="SAM" id="Phobius"/>
    </source>
</evidence>
<dbReference type="SUPFAM" id="SSF51735">
    <property type="entry name" value="NAD(P)-binding Rossmann-fold domains"/>
    <property type="match status" value="1"/>
</dbReference>
<evidence type="ECO:0000259" key="30">
    <source>
        <dbReference type="PROSITE" id="PS51201"/>
    </source>
</evidence>
<dbReference type="InterPro" id="IPR048735">
    <property type="entry name" value="Slowpoke-like_C"/>
</dbReference>
<organism evidence="31 32">
    <name type="scientific">Cottoperca gobio</name>
    <name type="common">Frogmouth</name>
    <name type="synonym">Aphritis gobio</name>
    <dbReference type="NCBI Taxonomy" id="56716"/>
    <lineage>
        <taxon>Eukaryota</taxon>
        <taxon>Metazoa</taxon>
        <taxon>Chordata</taxon>
        <taxon>Craniata</taxon>
        <taxon>Vertebrata</taxon>
        <taxon>Euteleostomi</taxon>
        <taxon>Actinopterygii</taxon>
        <taxon>Neopterygii</taxon>
        <taxon>Teleostei</taxon>
        <taxon>Neoteleostei</taxon>
        <taxon>Acanthomorphata</taxon>
        <taxon>Eupercaria</taxon>
        <taxon>Perciformes</taxon>
        <taxon>Notothenioidei</taxon>
        <taxon>Bovichtidae</taxon>
        <taxon>Cottoperca</taxon>
    </lineage>
</organism>
<evidence type="ECO:0000256" key="13">
    <source>
        <dbReference type="ARBA" id="ARBA00022958"/>
    </source>
</evidence>
<protein>
    <recommendedName>
        <fullName evidence="3">Calcium-activated potassium channel subunit alpha-1</fullName>
    </recommendedName>
    <alternativeName>
        <fullName evidence="18">BK channel</fullName>
    </alternativeName>
    <alternativeName>
        <fullName evidence="22">BKCA alpha</fullName>
    </alternativeName>
    <alternativeName>
        <fullName evidence="20">Calcium-activated potassium channel, subfamily M subunit alpha-1</fullName>
    </alternativeName>
    <alternativeName>
        <fullName evidence="24">K(VCA)alpha</fullName>
    </alternativeName>
    <alternativeName>
        <fullName evidence="23">KCa1.1</fullName>
    </alternativeName>
    <alternativeName>
        <fullName evidence="25">Maxi K channel</fullName>
    </alternativeName>
    <alternativeName>
        <fullName evidence="19">Slo-alpha</fullName>
    </alternativeName>
    <alternativeName>
        <fullName evidence="21">Slo1</fullName>
    </alternativeName>
    <alternativeName>
        <fullName evidence="26">Slowpoke homolog</fullName>
    </alternativeName>
</protein>
<dbReference type="SUPFAM" id="SSF81324">
    <property type="entry name" value="Voltage-gated potassium channels"/>
    <property type="match status" value="1"/>
</dbReference>
<evidence type="ECO:0000256" key="25">
    <source>
        <dbReference type="ARBA" id="ARBA00031999"/>
    </source>
</evidence>
<sequence length="1201" mass="135367">MLAEAGGTVPHGSDSSMRTSNINNNINQDSSILIFKMVDVVIPFSSEVPCDNNGQRMWWAFLASSMVTFFGGLFIILLWRTMKYMWTVCCHCNVKPKEAQKVVNPVNLATDKPKGDVKEEVPMSEVGWMTSVKDWAGVMISAQTLTGRVLVVLVFALSIGALGIYFIDSSDPIESCQNFYKDFTLQIDMAFNVFFLLYFGLRFIAANDKLWFWLEVNSVVDFFTVPPVFVSVYLNRSWLGLRFLRALRLIQFSEILQFLNILKTSNSIKLVNLCSIFISTWLTAAGFIHLVENSGDPWENFQNSQSLSYWECVYLLMVTMSTVGYGDVYAKTTLGRLFMVFFILGGLAMFARYVPEIAALILNRKKYGGSYNSTRGRKHIVVCGHITLESVSNFLKDFLHKDRDDVNVEIVFLHNISPNLELEALFKRHFTQVEFYQGSVLNPHDLARVKIESADACLILANKYCADPDAEDASNIMRVISIKNYHPKIRIITQMLQYHNKAHLLNIPSWNWREGDDAICLAELKAGFIAQSCLAQGLSTMLANLFSMRSFIEIEEDTWQKYYLEGVANEMYTEYLSSAFVGLTFPTICELCYVKLKLLLIAIEYKSEQRESSILINPGNNVKMQEGTLGFFIASDAKEVKRAFFYCKACHDDITDPKRIKKCGCKRFEDEHPSTLSPKKKQRNGGMRNSPNCSPKMMSRHDPLLIPGNEQIESMDMNVKRYDSTGMFHWCPSKEIEKVILTRSEASMTVLSGHVVVCIFGDVTSALVGLRNLVMPLRASNFHYHELKPIVFVGSLDYLRREWETLHNFPKVSILPGTPLSRADLRAVNINLCDMCVILSANQNNIEDASLQDKECILASLNIKSMQFDDSIGVLQANSQGFTPPGMDRSSPDSSPVHGFVRQASVTTGSNIPIITELVNDSNVQFLDQDDDDDPDTELYLTQPFACGTAFAVSVLDSLMSATYFNDNILTLIRTLVTGGATPELEALLAEENALRGGYSTPQTLANRDRCRVAQLALYDGPFADLGDGGCYGDLFCKALKTYNMLCFGIYRLRDAHITGPSPCTKRYVITNPPYEFELVPTDLIFCLMQFDHNAGQSRTSLSHSSHSSHSSSKKSSSVHSIPPSNRQNRSTKTREPRDKQNATRMNRMGQEKKWFTDEPENAYPRNIQIKPMSTHMANQVNQYKSTSSLIPPIREVEDEC</sequence>
<dbReference type="InterPro" id="IPR036291">
    <property type="entry name" value="NAD(P)-bd_dom_sf"/>
</dbReference>
<feature type="transmembrane region" description="Helical" evidence="29">
    <location>
        <begin position="57"/>
        <end position="79"/>
    </location>
</feature>
<dbReference type="Proteomes" id="UP000504630">
    <property type="component" value="Chromosome 15"/>
</dbReference>
<dbReference type="RefSeq" id="XP_029306393.1">
    <property type="nucleotide sequence ID" value="XM_029450533.1"/>
</dbReference>
<evidence type="ECO:0000256" key="10">
    <source>
        <dbReference type="ARBA" id="ARBA00022837"/>
    </source>
</evidence>
<proteinExistence type="inferred from homology"/>
<feature type="transmembrane region" description="Helical" evidence="29">
    <location>
        <begin position="307"/>
        <end position="325"/>
    </location>
</feature>
<evidence type="ECO:0000256" key="12">
    <source>
        <dbReference type="ARBA" id="ARBA00022882"/>
    </source>
</evidence>
<dbReference type="GO" id="GO:0060072">
    <property type="term" value="F:large conductance calcium-activated potassium channel activity"/>
    <property type="evidence" value="ECO:0007669"/>
    <property type="project" value="TreeGrafter"/>
</dbReference>
<evidence type="ECO:0000256" key="7">
    <source>
        <dbReference type="ARBA" id="ARBA00022692"/>
    </source>
</evidence>
<feature type="domain" description="RCK N-terminal" evidence="30">
    <location>
        <begin position="752"/>
        <end position="896"/>
    </location>
</feature>
<keyword evidence="12" id="KW-0851">Voltage-gated channel</keyword>
<dbReference type="GeneID" id="115020475"/>
<dbReference type="Pfam" id="PF00520">
    <property type="entry name" value="Ion_trans"/>
    <property type="match status" value="1"/>
</dbReference>
<evidence type="ECO:0000256" key="2">
    <source>
        <dbReference type="ARBA" id="ARBA00008648"/>
    </source>
</evidence>
<dbReference type="FunFam" id="3.40.50.720:FF:000005">
    <property type="entry name" value="calcium-activated potassium channel subunit alpha-1 isoform X6"/>
    <property type="match status" value="1"/>
</dbReference>
<evidence type="ECO:0000256" key="21">
    <source>
        <dbReference type="ARBA" id="ARBA00030326"/>
    </source>
</evidence>
<comment type="subcellular location">
    <subcellularLocation>
        <location evidence="1">Cell membrane</location>
        <topology evidence="1">Multi-pass membrane protein</topology>
    </subcellularLocation>
</comment>